<keyword evidence="10" id="KW-1185">Reference proteome</keyword>
<protein>
    <recommendedName>
        <fullName evidence="6 8">U-box domain-containing protein</fullName>
        <ecNumber evidence="6">2.3.2.27</ecNumber>
    </recommendedName>
    <alternativeName>
        <fullName evidence="6">RING-type E3 ubiquitin transferase PUB</fullName>
    </alternativeName>
</protein>
<feature type="compositionally biased region" description="Polar residues" evidence="7">
    <location>
        <begin position="665"/>
        <end position="676"/>
    </location>
</feature>
<keyword evidence="3 6" id="KW-0808">Transferase</keyword>
<evidence type="ECO:0000259" key="8">
    <source>
        <dbReference type="PROSITE" id="PS51698"/>
    </source>
</evidence>
<keyword evidence="4 6" id="KW-0833">Ubl conjugation pathway</keyword>
<evidence type="ECO:0000256" key="3">
    <source>
        <dbReference type="ARBA" id="ARBA00022679"/>
    </source>
</evidence>
<dbReference type="InterPro" id="IPR011989">
    <property type="entry name" value="ARM-like"/>
</dbReference>
<dbReference type="SMART" id="SM00504">
    <property type="entry name" value="Ubox"/>
    <property type="match status" value="1"/>
</dbReference>
<dbReference type="Pfam" id="PF25598">
    <property type="entry name" value="ARM_PUB"/>
    <property type="match status" value="1"/>
</dbReference>
<feature type="domain" description="U-box" evidence="8">
    <location>
        <begin position="69"/>
        <end position="143"/>
    </location>
</feature>
<comment type="catalytic activity">
    <reaction evidence="1 6">
        <text>S-ubiquitinyl-[E2 ubiquitin-conjugating enzyme]-L-cysteine + [acceptor protein]-L-lysine = [E2 ubiquitin-conjugating enzyme]-L-cysteine + N(6)-ubiquitinyl-[acceptor protein]-L-lysine.</text>
        <dbReference type="EC" id="2.3.2.27"/>
    </reaction>
</comment>
<dbReference type="InterPro" id="IPR045210">
    <property type="entry name" value="RING-Ubox_PUB"/>
</dbReference>
<dbReference type="CDD" id="cd16664">
    <property type="entry name" value="RING-Ubox_PUB"/>
    <property type="match status" value="1"/>
</dbReference>
<evidence type="ECO:0000256" key="4">
    <source>
        <dbReference type="ARBA" id="ARBA00022786"/>
    </source>
</evidence>
<dbReference type="Gene3D" id="3.30.40.10">
    <property type="entry name" value="Zinc/RING finger domain, C3HC4 (zinc finger)"/>
    <property type="match status" value="1"/>
</dbReference>
<dbReference type="PROSITE" id="PS50176">
    <property type="entry name" value="ARM_REPEAT"/>
    <property type="match status" value="1"/>
</dbReference>
<feature type="repeat" description="ARM" evidence="5">
    <location>
        <begin position="321"/>
        <end position="356"/>
    </location>
</feature>
<evidence type="ECO:0000313" key="9">
    <source>
        <dbReference type="EMBL" id="KAG6508721.1"/>
    </source>
</evidence>
<dbReference type="InterPro" id="IPR000225">
    <property type="entry name" value="Armadillo"/>
</dbReference>
<comment type="caution">
    <text evidence="9">The sequence shown here is derived from an EMBL/GenBank/DDBJ whole genome shotgun (WGS) entry which is preliminary data.</text>
</comment>
<comment type="function">
    <text evidence="6">Functions as an E3 ubiquitin ligase.</text>
</comment>
<sequence>MPQYEQHASWRLEGGGQIIDPETAVKGGILGGGGGGGGLPTGKDGSLVVAAEKIDLRKMIEELDSEAEDVPSVFICPISLEPMVDPVTLITGQTYERANILKWFSMGHLTCPTTMQELWDDAVTPNRTLYQLISAWFSQRYLQMKKRSEDVQGRAAELIQTLKKAKGQVRVQALKELHNIVISHAPVNKSVVDIAGVTHLSSLLGPFTSHAVGSEVIAILVNLTLDSDTKSNLMQPAKISLVVDLLNEGTIDTKINCTKLIEMLMAERCFRSEVVSSLSLLVALLRLVKDKRHPNGVAAGLTLLKDIGSHAQVRSLMVSVGAVPQLVELLSNPKWELKFIEPALQILDDLSTTPEGLSALKDCPQAIRTAVRLLMNGSDVCTHHALSILWAVCKLAFDECASLAVEAGLGAKLLLLRSGCNPEMKQRAAELLKLYLFACVFCLKKKSGQDWRLRERLSRLVAGGEHSSACTEIDHSSVPCPFFVSSSLEGIETLLLLAIASCCCMLVDASVAVARERHEIVKSWTATLHHGRCVAHRLSTQVHGDAYSLMSVLLVNAEGLPYIFGLNLTPMELECSFVEVISKVVCSTTTKLDKANLNGLGKTILEVRETKRATLQPAYPQVPGTTFDRARAKRRFTTPVTSDRGKTPMKTVCPTLARPMPSKPNDPTQAPSTSMHPPQPAKPSPITSSPRPRTPEYDHQFCLTFGLSSQQGICSNLVQSFRVVKLREPLAEAWSWGRRWPKDFSVSDHVDEFSWGATTVELELCSTSAPTDEVASLCKEVTF</sequence>
<evidence type="ECO:0000256" key="2">
    <source>
        <dbReference type="ARBA" id="ARBA00004906"/>
    </source>
</evidence>
<dbReference type="EC" id="2.3.2.27" evidence="6"/>
<dbReference type="InterPro" id="IPR058678">
    <property type="entry name" value="ARM_PUB"/>
</dbReference>
<comment type="pathway">
    <text evidence="2 6">Protein modification; protein ubiquitination.</text>
</comment>
<name>A0A8J5GJ44_ZINOF</name>
<dbReference type="UniPathway" id="UPA00143"/>
<dbReference type="Pfam" id="PF04564">
    <property type="entry name" value="U-box"/>
    <property type="match status" value="1"/>
</dbReference>
<dbReference type="InterPro" id="IPR016024">
    <property type="entry name" value="ARM-type_fold"/>
</dbReference>
<dbReference type="AlphaFoldDB" id="A0A8J5GJ44"/>
<dbReference type="InterPro" id="IPR003613">
    <property type="entry name" value="Ubox_domain"/>
</dbReference>
<organism evidence="9 10">
    <name type="scientific">Zingiber officinale</name>
    <name type="common">Ginger</name>
    <name type="synonym">Amomum zingiber</name>
    <dbReference type="NCBI Taxonomy" id="94328"/>
    <lineage>
        <taxon>Eukaryota</taxon>
        <taxon>Viridiplantae</taxon>
        <taxon>Streptophyta</taxon>
        <taxon>Embryophyta</taxon>
        <taxon>Tracheophyta</taxon>
        <taxon>Spermatophyta</taxon>
        <taxon>Magnoliopsida</taxon>
        <taxon>Liliopsida</taxon>
        <taxon>Zingiberales</taxon>
        <taxon>Zingiberaceae</taxon>
        <taxon>Zingiber</taxon>
    </lineage>
</organism>
<feature type="region of interest" description="Disordered" evidence="7">
    <location>
        <begin position="635"/>
        <end position="693"/>
    </location>
</feature>
<reference evidence="9 10" key="1">
    <citation type="submission" date="2020-08" db="EMBL/GenBank/DDBJ databases">
        <title>Plant Genome Project.</title>
        <authorList>
            <person name="Zhang R.-G."/>
        </authorList>
    </citation>
    <scope>NUCLEOTIDE SEQUENCE [LARGE SCALE GENOMIC DNA]</scope>
    <source>
        <tissue evidence="9">Rhizome</tissue>
    </source>
</reference>
<evidence type="ECO:0000256" key="6">
    <source>
        <dbReference type="RuleBase" id="RU369093"/>
    </source>
</evidence>
<evidence type="ECO:0000256" key="5">
    <source>
        <dbReference type="PROSITE-ProRule" id="PRU00259"/>
    </source>
</evidence>
<gene>
    <name evidence="9" type="ORF">ZIOFF_034101</name>
</gene>
<dbReference type="PANTHER" id="PTHR22849:SF142">
    <property type="entry name" value="U-BOX DOMAIN-CONTAINING PROTEIN 31"/>
    <property type="match status" value="1"/>
</dbReference>
<dbReference type="SUPFAM" id="SSF48371">
    <property type="entry name" value="ARM repeat"/>
    <property type="match status" value="1"/>
</dbReference>
<dbReference type="SUPFAM" id="SSF57850">
    <property type="entry name" value="RING/U-box"/>
    <property type="match status" value="1"/>
</dbReference>
<dbReference type="Gene3D" id="1.25.10.10">
    <property type="entry name" value="Leucine-rich Repeat Variant"/>
    <property type="match status" value="1"/>
</dbReference>
<dbReference type="PROSITE" id="PS51698">
    <property type="entry name" value="U_BOX"/>
    <property type="match status" value="1"/>
</dbReference>
<dbReference type="GO" id="GO:0016567">
    <property type="term" value="P:protein ubiquitination"/>
    <property type="evidence" value="ECO:0007669"/>
    <property type="project" value="UniProtKB-UniRule"/>
</dbReference>
<dbReference type="EMBL" id="JACMSC010000009">
    <property type="protein sequence ID" value="KAG6508721.1"/>
    <property type="molecule type" value="Genomic_DNA"/>
</dbReference>
<dbReference type="GO" id="GO:0061630">
    <property type="term" value="F:ubiquitin protein ligase activity"/>
    <property type="evidence" value="ECO:0007669"/>
    <property type="project" value="UniProtKB-UniRule"/>
</dbReference>
<evidence type="ECO:0000256" key="7">
    <source>
        <dbReference type="SAM" id="MobiDB-lite"/>
    </source>
</evidence>
<evidence type="ECO:0000313" key="10">
    <source>
        <dbReference type="Proteomes" id="UP000734854"/>
    </source>
</evidence>
<dbReference type="Proteomes" id="UP000734854">
    <property type="component" value="Unassembled WGS sequence"/>
</dbReference>
<dbReference type="InterPro" id="IPR045185">
    <property type="entry name" value="PUB22/23/24-like"/>
</dbReference>
<evidence type="ECO:0000256" key="1">
    <source>
        <dbReference type="ARBA" id="ARBA00000900"/>
    </source>
</evidence>
<proteinExistence type="predicted"/>
<dbReference type="PANTHER" id="PTHR22849">
    <property type="entry name" value="WDSAM1 PROTEIN"/>
    <property type="match status" value="1"/>
</dbReference>
<dbReference type="InterPro" id="IPR013083">
    <property type="entry name" value="Znf_RING/FYVE/PHD"/>
</dbReference>
<accession>A0A8J5GJ44</accession>